<dbReference type="Proteomes" id="UP000467488">
    <property type="component" value="Chromosome"/>
</dbReference>
<evidence type="ECO:0000256" key="1">
    <source>
        <dbReference type="SAM" id="MobiDB-lite"/>
    </source>
</evidence>
<evidence type="ECO:0000313" key="2">
    <source>
        <dbReference type="EMBL" id="BBU83217.1"/>
    </source>
</evidence>
<dbReference type="RefSeq" id="WP_237764538.1">
    <property type="nucleotide sequence ID" value="NZ_SQKU01000034.1"/>
</dbReference>
<feature type="region of interest" description="Disordered" evidence="1">
    <location>
        <begin position="1"/>
        <end position="31"/>
    </location>
</feature>
<feature type="compositionally biased region" description="Basic and acidic residues" evidence="1">
    <location>
        <begin position="7"/>
        <end position="26"/>
    </location>
</feature>
<gene>
    <name evidence="2" type="ORF">EIMP300_46170</name>
</gene>
<proteinExistence type="predicted"/>
<organism evidence="2 3">
    <name type="scientific">Escherichia coli</name>
    <dbReference type="NCBI Taxonomy" id="562"/>
    <lineage>
        <taxon>Bacteria</taxon>
        <taxon>Pseudomonadati</taxon>
        <taxon>Pseudomonadota</taxon>
        <taxon>Gammaproteobacteria</taxon>
        <taxon>Enterobacterales</taxon>
        <taxon>Enterobacteriaceae</taxon>
        <taxon>Escherichia</taxon>
    </lineage>
</organism>
<sequence length="124" mass="13025">MTADNIAKAKAEEAVENMRHPERQEQAKSQAESMLAFVNPLSGMVNKNTAPAALDSSTLNIDTLKQAVSTPAPEQNNKIEINIVGATDPQSIQQSAASGVLDGLRQAASSYNRGAMFDKPAAAG</sequence>
<dbReference type="EMBL" id="AP022360">
    <property type="protein sequence ID" value="BBU83217.1"/>
    <property type="molecule type" value="Genomic_DNA"/>
</dbReference>
<name>A0A8S0FS16_ECOLX</name>
<dbReference type="AlphaFoldDB" id="A0A8S0FS16"/>
<protein>
    <submittedName>
        <fullName evidence="2">Uncharacterized protein</fullName>
    </submittedName>
</protein>
<evidence type="ECO:0000313" key="3">
    <source>
        <dbReference type="Proteomes" id="UP000467488"/>
    </source>
</evidence>
<accession>A0A8S0FS16</accession>
<reference evidence="2 3" key="1">
    <citation type="submission" date="2020-01" db="EMBL/GenBank/DDBJ databases">
        <title>Dynamics of blaIMP-6 dissemination in carbapenem resistant Enterobacteriacea isolated from regional surveillance in Osaka, Japan.</title>
        <authorList>
            <person name="Abe R."/>
            <person name="Akeda Y."/>
            <person name="Sugawara Y."/>
            <person name="Yamamoto N."/>
            <person name="Tomono K."/>
            <person name="Takeuchi D."/>
            <person name="Kawahara R."/>
            <person name="Hamada S."/>
        </authorList>
    </citation>
    <scope>NUCLEOTIDE SEQUENCE [LARGE SCALE GENOMIC DNA]</scope>
    <source>
        <strain evidence="2 3">E300</strain>
    </source>
</reference>